<gene>
    <name evidence="2" type="ORF">SAMN04489714_2037</name>
</gene>
<protein>
    <recommendedName>
        <fullName evidence="1">Polymerase/histidinol phosphatase N-terminal domain-containing protein</fullName>
    </recommendedName>
</protein>
<dbReference type="EMBL" id="LT629792">
    <property type="protein sequence ID" value="SDU07981.1"/>
    <property type="molecule type" value="Genomic_DNA"/>
</dbReference>
<dbReference type="Proteomes" id="UP000198976">
    <property type="component" value="Chromosome I"/>
</dbReference>
<dbReference type="PANTHER" id="PTHR42924">
    <property type="entry name" value="EXONUCLEASE"/>
    <property type="match status" value="1"/>
</dbReference>
<dbReference type="PANTHER" id="PTHR42924:SF3">
    <property type="entry name" value="POLYMERASE_HISTIDINOL PHOSPHATASE N-TERMINAL DOMAIN-CONTAINING PROTEIN"/>
    <property type="match status" value="1"/>
</dbReference>
<dbReference type="InterPro" id="IPR003141">
    <property type="entry name" value="Pol/His_phosphatase_N"/>
</dbReference>
<sequence length="425" mass="46370">MAPAQRTLVERTFHVTLADQAANRYPRVEFEVDGFDSIEATLSFSREGGAGIDMGCESPQGWRGWSGGARTSFIIARSDATPGYIPGDLESGTWAVVLGLHTVPSHGCDVTVCVRTPASGSIDHGPADEPIHREVRGSERGLPAPPGLTWYAGDPHNHCLHSDGQLSLWQLANEGVASGLDYLGCTDHNTVSHHPHLAAVSARHGITLIPGQEMTTHRGHANAWGQVGFIDFRQPAQRWVDEAAERDAFMSINHPVSDDCSWLHPLETEPPGAELYHGSWYLRPTDTSILAWHARWKHDVVVMGGGDFHHYSTPLRPGMPTTWLAAEECTPEALIDAMKAGRTTITAAARMVSENEARPILFDIPTMIRLDEDGIIAVDAVGTVMVDRLGERICVTDQNQRLAAPRRFGPFRLEGADRRVLALCG</sequence>
<dbReference type="RefSeq" id="WP_092648955.1">
    <property type="nucleotide sequence ID" value="NZ_LT629792.1"/>
</dbReference>
<proteinExistence type="predicted"/>
<name>A0ABY0VCH0_9ACTO</name>
<dbReference type="SMART" id="SM00481">
    <property type="entry name" value="POLIIIAc"/>
    <property type="match status" value="1"/>
</dbReference>
<keyword evidence="3" id="KW-1185">Reference proteome</keyword>
<organism evidence="2 3">
    <name type="scientific">Schaalia radingae</name>
    <dbReference type="NCBI Taxonomy" id="131110"/>
    <lineage>
        <taxon>Bacteria</taxon>
        <taxon>Bacillati</taxon>
        <taxon>Actinomycetota</taxon>
        <taxon>Actinomycetes</taxon>
        <taxon>Actinomycetales</taxon>
        <taxon>Actinomycetaceae</taxon>
        <taxon>Schaalia</taxon>
    </lineage>
</organism>
<dbReference type="SUPFAM" id="SSF89550">
    <property type="entry name" value="PHP domain-like"/>
    <property type="match status" value="1"/>
</dbReference>
<evidence type="ECO:0000313" key="2">
    <source>
        <dbReference type="EMBL" id="SDU07981.1"/>
    </source>
</evidence>
<feature type="domain" description="Polymerase/histidinol phosphatase N-terminal" evidence="1">
    <location>
        <begin position="153"/>
        <end position="218"/>
    </location>
</feature>
<dbReference type="InterPro" id="IPR016195">
    <property type="entry name" value="Pol/histidinol_Pase-like"/>
</dbReference>
<dbReference type="NCBIfam" id="NF038032">
    <property type="entry name" value="CehA_McbA_metalo"/>
    <property type="match status" value="1"/>
</dbReference>
<evidence type="ECO:0000259" key="1">
    <source>
        <dbReference type="SMART" id="SM00481"/>
    </source>
</evidence>
<reference evidence="2 3" key="1">
    <citation type="submission" date="2016-10" db="EMBL/GenBank/DDBJ databases">
        <authorList>
            <person name="Varghese N."/>
            <person name="Submissions S."/>
        </authorList>
    </citation>
    <scope>NUCLEOTIDE SEQUENCE [LARGE SCALE GENOMIC DNA]</scope>
    <source>
        <strain evidence="2 3">DSM 9169</strain>
    </source>
</reference>
<dbReference type="Gene3D" id="3.20.20.140">
    <property type="entry name" value="Metal-dependent hydrolases"/>
    <property type="match status" value="1"/>
</dbReference>
<dbReference type="InterPro" id="IPR052018">
    <property type="entry name" value="PHP_domain"/>
</dbReference>
<accession>A0ABY0VCH0</accession>
<evidence type="ECO:0000313" key="3">
    <source>
        <dbReference type="Proteomes" id="UP000198976"/>
    </source>
</evidence>